<evidence type="ECO:0000256" key="1">
    <source>
        <dbReference type="SAM" id="MobiDB-lite"/>
    </source>
</evidence>
<accession>Q14W74</accession>
<keyword evidence="2" id="KW-0472">Membrane</keyword>
<dbReference type="Proteomes" id="UP000120576">
    <property type="component" value="Genome"/>
</dbReference>
<name>Q14W74_9VIRU</name>
<evidence type="ECO:0000256" key="2">
    <source>
        <dbReference type="SAM" id="Phobius"/>
    </source>
</evidence>
<organism evidence="3 4">
    <name type="scientific">Ranid herpesvirus 2</name>
    <dbReference type="NCBI Taxonomy" id="389214"/>
    <lineage>
        <taxon>Viruses</taxon>
        <taxon>Duplodnaviria</taxon>
        <taxon>Heunggongvirae</taxon>
        <taxon>Peploviricota</taxon>
        <taxon>Herviviricetes</taxon>
        <taxon>Herpesvirales</taxon>
        <taxon>Alloherpesviridae</taxon>
        <taxon>Batravirus</taxon>
        <taxon>Batravirus ranidallo2</taxon>
    </lineage>
</organism>
<sequence>MASIPRDMQQEESSPGAEEMDIYTDRTAKPEKMPMTAVEAYAKIFLSGDMSTFEQNQAPFDMKMFEIADDTKPSMKREADETCEHECCVPQRGRLQTSYADYGYTDECEAQDRQDTDDTTTLRRRKAEADETCNHEACIPQRGRLQTTYTDYGYMDECEAEDNPDTDDTTTLRRRRAEEKKLQISDTEKVDEVHPPKQERKATPPPRHCGLLRTYPDPNEMEEEEPRRALGWGALQDTYAKASDAEDDSTAEADVTSPPSPVSSEDEDDVVPAPPPSEADVTVVQRRADYTAIIQFVSLSLCFLLALLLANVLLYFTTMDQQNIFVLHCASFFIMCMSPFKINISFNV</sequence>
<reference evidence="3 4" key="1">
    <citation type="journal article" date="2006" name="J. Gen. Virol.">
        <title>Genome sequences of two frog herpesviruses.</title>
        <authorList>
            <person name="Davison A.J."/>
            <person name="Cunningham C."/>
            <person name="Sauerbier W."/>
            <person name="McKinnell R.G."/>
        </authorList>
    </citation>
    <scope>NUCLEOTIDE SEQUENCE [LARGE SCALE GENOMIC DNA]</scope>
    <source>
        <strain evidence="3">ATCC VR-568</strain>
    </source>
</reference>
<keyword evidence="2" id="KW-0812">Transmembrane</keyword>
<feature type="region of interest" description="Disordered" evidence="1">
    <location>
        <begin position="110"/>
        <end position="129"/>
    </location>
</feature>
<dbReference type="GeneID" id="5179468"/>
<feature type="transmembrane region" description="Helical" evidence="2">
    <location>
        <begin position="292"/>
        <end position="316"/>
    </location>
</feature>
<feature type="transmembrane region" description="Helical" evidence="2">
    <location>
        <begin position="323"/>
        <end position="342"/>
    </location>
</feature>
<keyword evidence="2" id="KW-1133">Transmembrane helix</keyword>
<dbReference type="EMBL" id="DQ665652">
    <property type="protein sequence ID" value="ABG25628.1"/>
    <property type="molecule type" value="Genomic_DNA"/>
</dbReference>
<proteinExistence type="predicted"/>
<feature type="region of interest" description="Disordered" evidence="1">
    <location>
        <begin position="1"/>
        <end position="32"/>
    </location>
</feature>
<dbReference type="RefSeq" id="YP_656540.1">
    <property type="nucleotide sequence ID" value="NC_008210.1"/>
</dbReference>
<feature type="compositionally biased region" description="Basic and acidic residues" evidence="1">
    <location>
        <begin position="23"/>
        <end position="32"/>
    </location>
</feature>
<feature type="compositionally biased region" description="Basic and acidic residues" evidence="1">
    <location>
        <begin position="177"/>
        <end position="202"/>
    </location>
</feature>
<feature type="region of interest" description="Disordered" evidence="1">
    <location>
        <begin position="177"/>
        <end position="278"/>
    </location>
</feature>
<evidence type="ECO:0000313" key="4">
    <source>
        <dbReference type="Proteomes" id="UP000120576"/>
    </source>
</evidence>
<keyword evidence="4" id="KW-1185">Reference proteome</keyword>
<evidence type="ECO:0000313" key="3">
    <source>
        <dbReference type="EMBL" id="ABG25628.1"/>
    </source>
</evidence>
<protein>
    <submittedName>
        <fullName evidence="3">ORF32</fullName>
    </submittedName>
</protein>
<dbReference type="KEGG" id="vg:5179468"/>